<dbReference type="Proteomes" id="UP000030762">
    <property type="component" value="Unassembled WGS sequence"/>
</dbReference>
<dbReference type="InParanoid" id="T0Q9M7"/>
<dbReference type="EC" id="2.3.2.31" evidence="2"/>
<dbReference type="Gene3D" id="1.20.120.1750">
    <property type="match status" value="2"/>
</dbReference>
<keyword evidence="5" id="KW-0677">Repeat</keyword>
<dbReference type="Pfam" id="PF01485">
    <property type="entry name" value="IBR"/>
    <property type="match status" value="2"/>
</dbReference>
<keyword evidence="12" id="KW-1185">Reference proteome</keyword>
<evidence type="ECO:0000256" key="5">
    <source>
        <dbReference type="ARBA" id="ARBA00022737"/>
    </source>
</evidence>
<keyword evidence="9" id="KW-0472">Membrane</keyword>
<evidence type="ECO:0000259" key="10">
    <source>
        <dbReference type="PROSITE" id="PS51873"/>
    </source>
</evidence>
<feature type="domain" description="RING-type" evidence="10">
    <location>
        <begin position="9"/>
        <end position="206"/>
    </location>
</feature>
<keyword evidence="9" id="KW-0812">Transmembrane</keyword>
<dbReference type="SUPFAM" id="SSF57850">
    <property type="entry name" value="RING/U-box"/>
    <property type="match status" value="4"/>
</dbReference>
<proteinExistence type="predicted"/>
<evidence type="ECO:0000256" key="3">
    <source>
        <dbReference type="ARBA" id="ARBA00022679"/>
    </source>
</evidence>
<keyword evidence="7" id="KW-0833">Ubl conjugation pathway</keyword>
<dbReference type="GO" id="GO:0016567">
    <property type="term" value="P:protein ubiquitination"/>
    <property type="evidence" value="ECO:0007669"/>
    <property type="project" value="InterPro"/>
</dbReference>
<dbReference type="CDD" id="cd20335">
    <property type="entry name" value="BRcat_RBR"/>
    <property type="match status" value="2"/>
</dbReference>
<dbReference type="GO" id="GO:0008270">
    <property type="term" value="F:zinc ion binding"/>
    <property type="evidence" value="ECO:0007669"/>
    <property type="project" value="UniProtKB-KW"/>
</dbReference>
<keyword evidence="3" id="KW-0808">Transferase</keyword>
<evidence type="ECO:0000256" key="1">
    <source>
        <dbReference type="ARBA" id="ARBA00001798"/>
    </source>
</evidence>
<evidence type="ECO:0000313" key="12">
    <source>
        <dbReference type="Proteomes" id="UP000030762"/>
    </source>
</evidence>
<evidence type="ECO:0000256" key="4">
    <source>
        <dbReference type="ARBA" id="ARBA00022723"/>
    </source>
</evidence>
<gene>
    <name evidence="11" type="ORF">SDRG_12037</name>
</gene>
<evidence type="ECO:0000256" key="6">
    <source>
        <dbReference type="ARBA" id="ARBA00022771"/>
    </source>
</evidence>
<keyword evidence="8" id="KW-0862">Zinc</keyword>
<keyword evidence="6" id="KW-0863">Zinc-finger</keyword>
<dbReference type="EMBL" id="JH767177">
    <property type="protein sequence ID" value="EQC30185.1"/>
    <property type="molecule type" value="Genomic_DNA"/>
</dbReference>
<dbReference type="eggNOG" id="KOG1815">
    <property type="taxonomic scope" value="Eukaryota"/>
</dbReference>
<dbReference type="InterPro" id="IPR013083">
    <property type="entry name" value="Znf_RING/FYVE/PHD"/>
</dbReference>
<keyword evidence="4" id="KW-0479">Metal-binding</keyword>
<name>T0Q9M7_SAPDV</name>
<protein>
    <recommendedName>
        <fullName evidence="2">RBR-type E3 ubiquitin transferase</fullName>
        <ecNumber evidence="2">2.3.2.31</ecNumber>
    </recommendedName>
</protein>
<dbReference type="InterPro" id="IPR031127">
    <property type="entry name" value="E3_UB_ligase_RBR"/>
</dbReference>
<evidence type="ECO:0000256" key="8">
    <source>
        <dbReference type="ARBA" id="ARBA00022833"/>
    </source>
</evidence>
<dbReference type="InterPro" id="IPR002867">
    <property type="entry name" value="IBR_dom"/>
</dbReference>
<dbReference type="CDD" id="cd20336">
    <property type="entry name" value="Rcat_RBR"/>
    <property type="match status" value="1"/>
</dbReference>
<evidence type="ECO:0000256" key="9">
    <source>
        <dbReference type="SAM" id="Phobius"/>
    </source>
</evidence>
<dbReference type="VEuPathDB" id="FungiDB:SDRG_12037"/>
<feature type="transmembrane region" description="Helical" evidence="9">
    <location>
        <begin position="529"/>
        <end position="553"/>
    </location>
</feature>
<organism evidence="11 12">
    <name type="scientific">Saprolegnia diclina (strain VS20)</name>
    <dbReference type="NCBI Taxonomy" id="1156394"/>
    <lineage>
        <taxon>Eukaryota</taxon>
        <taxon>Sar</taxon>
        <taxon>Stramenopiles</taxon>
        <taxon>Oomycota</taxon>
        <taxon>Saprolegniomycetes</taxon>
        <taxon>Saprolegniales</taxon>
        <taxon>Saprolegniaceae</taxon>
        <taxon>Saprolegnia</taxon>
    </lineage>
</organism>
<comment type="catalytic activity">
    <reaction evidence="1">
        <text>[E2 ubiquitin-conjugating enzyme]-S-ubiquitinyl-L-cysteine + [acceptor protein]-L-lysine = [E2 ubiquitin-conjugating enzyme]-L-cysteine + [acceptor protein]-N(6)-ubiquitinyl-L-lysine.</text>
        <dbReference type="EC" id="2.3.2.31"/>
    </reaction>
</comment>
<dbReference type="OrthoDB" id="1431934at2759"/>
<dbReference type="InterPro" id="IPR044066">
    <property type="entry name" value="TRIAD_supradom"/>
</dbReference>
<dbReference type="GeneID" id="19952764"/>
<dbReference type="PANTHER" id="PTHR11685">
    <property type="entry name" value="RBR FAMILY RING FINGER AND IBR DOMAIN-CONTAINING"/>
    <property type="match status" value="1"/>
</dbReference>
<dbReference type="STRING" id="1156394.T0Q9M7"/>
<keyword evidence="9" id="KW-1133">Transmembrane helix</keyword>
<dbReference type="RefSeq" id="XP_008616317.1">
    <property type="nucleotide sequence ID" value="XM_008618095.1"/>
</dbReference>
<dbReference type="OMA" id="RCAHSIC"/>
<evidence type="ECO:0000256" key="2">
    <source>
        <dbReference type="ARBA" id="ARBA00012251"/>
    </source>
</evidence>
<sequence>MNFYQTLKTSAKCAICLDERPTKHARHCRECDTNCCVECFREYVTHKIEHGDVAPHQLVCPGHCRRPIPRLVLVVVLSTSLFEKYDRLVLASKRRQTGYWYCPRPECGQVLCTAHSKNSRRLDCESCRQSSCLDCGGVYHERPNCNVEFKAWCDAHDAQRCPLCTMVIQKIDGCHRMECAYCYNEFCWRCGITMSDHRLALCWPRMCIRSDHWLYGPVAPVRFVTKTVFGTVVAGVGLVAGAFIVGIAIIVVPIFDAYHRARYRRPPTAPNTTSATRVESAPTIPLDDAENNVSGDSDHLVTLPVTALCVICLEDRPVERAHRCQRCDTNCCSNCFGSYLIHKIADGDVAPHQLVCPGQCRQPIARAVLAQFVSPSYLQKYIQFLTSYELRQRGHRYCPRPQCGQLLPTATSHKNKKMNKRRVDCPSCQQSSCRDCGDAYHRWPQCDRQYRSWCHSHAAQRCPQCSTTIEKDGGCSHMKCTYCHYDFCWRCRIKWADHNHALCLPVACVRSTHWAFGPIAPVRFVTKTVAGVLGVGVAVAAGAVAVGVAVVVLP</sequence>
<dbReference type="AlphaFoldDB" id="T0Q9M7"/>
<evidence type="ECO:0000313" key="11">
    <source>
        <dbReference type="EMBL" id="EQC30185.1"/>
    </source>
</evidence>
<reference evidence="11 12" key="1">
    <citation type="submission" date="2012-04" db="EMBL/GenBank/DDBJ databases">
        <title>The Genome Sequence of Saprolegnia declina VS20.</title>
        <authorList>
            <consortium name="The Broad Institute Genome Sequencing Platform"/>
            <person name="Russ C."/>
            <person name="Nusbaum C."/>
            <person name="Tyler B."/>
            <person name="van West P."/>
            <person name="Dieguez-Uribeondo J."/>
            <person name="de Bruijn I."/>
            <person name="Tripathy S."/>
            <person name="Jiang R."/>
            <person name="Young S.K."/>
            <person name="Zeng Q."/>
            <person name="Gargeya S."/>
            <person name="Fitzgerald M."/>
            <person name="Haas B."/>
            <person name="Abouelleil A."/>
            <person name="Alvarado L."/>
            <person name="Arachchi H.M."/>
            <person name="Berlin A."/>
            <person name="Chapman S.B."/>
            <person name="Goldberg J."/>
            <person name="Griggs A."/>
            <person name="Gujja S."/>
            <person name="Hansen M."/>
            <person name="Howarth C."/>
            <person name="Imamovic A."/>
            <person name="Larimer J."/>
            <person name="McCowen C."/>
            <person name="Montmayeur A."/>
            <person name="Murphy C."/>
            <person name="Neiman D."/>
            <person name="Pearson M."/>
            <person name="Priest M."/>
            <person name="Roberts A."/>
            <person name="Saif S."/>
            <person name="Shea T."/>
            <person name="Sisk P."/>
            <person name="Sykes S."/>
            <person name="Wortman J."/>
            <person name="Nusbaum C."/>
            <person name="Birren B."/>
        </authorList>
    </citation>
    <scope>NUCLEOTIDE SEQUENCE [LARGE SCALE GENOMIC DNA]</scope>
    <source>
        <strain evidence="11 12">VS20</strain>
    </source>
</reference>
<dbReference type="Gene3D" id="3.30.40.10">
    <property type="entry name" value="Zinc/RING finger domain, C3HC4 (zinc finger)"/>
    <property type="match status" value="2"/>
</dbReference>
<evidence type="ECO:0000256" key="7">
    <source>
        <dbReference type="ARBA" id="ARBA00022786"/>
    </source>
</evidence>
<accession>T0Q9M7</accession>
<dbReference type="Pfam" id="PF22191">
    <property type="entry name" value="IBR_1"/>
    <property type="match status" value="1"/>
</dbReference>
<dbReference type="GO" id="GO:0061630">
    <property type="term" value="F:ubiquitin protein ligase activity"/>
    <property type="evidence" value="ECO:0007669"/>
    <property type="project" value="UniProtKB-EC"/>
</dbReference>
<feature type="transmembrane region" description="Helical" evidence="9">
    <location>
        <begin position="228"/>
        <end position="255"/>
    </location>
</feature>
<dbReference type="PROSITE" id="PS51873">
    <property type="entry name" value="TRIAD"/>
    <property type="match status" value="2"/>
</dbReference>
<feature type="domain" description="RING-type" evidence="10">
    <location>
        <begin position="305"/>
        <end position="507"/>
    </location>
</feature>
<dbReference type="SMART" id="SM00647">
    <property type="entry name" value="IBR"/>
    <property type="match status" value="4"/>
</dbReference>